<dbReference type="GeneID" id="300133896"/>
<dbReference type="RefSeq" id="WP_115249813.1">
    <property type="nucleotide sequence ID" value="NZ_JBMMHD010000005.1"/>
</dbReference>
<dbReference type="InterPro" id="IPR014004">
    <property type="entry name" value="Transpt-assoc_nodulatn_dom_bac"/>
</dbReference>
<dbReference type="PANTHER" id="PTHR34606:SF4">
    <property type="entry name" value="OUTER MEMBRANE LIPOPROTEIN DOLP"/>
    <property type="match status" value="1"/>
</dbReference>
<dbReference type="PANTHER" id="PTHR34606">
    <property type="entry name" value="BON DOMAIN-CONTAINING PROTEIN"/>
    <property type="match status" value="1"/>
</dbReference>
<dbReference type="Gene3D" id="3.40.1520.20">
    <property type="match status" value="1"/>
</dbReference>
<dbReference type="NCBIfam" id="NF008247">
    <property type="entry name" value="PRK11023.1"/>
    <property type="match status" value="1"/>
</dbReference>
<dbReference type="EMBL" id="UGSP01000001">
    <property type="protein sequence ID" value="SUB24653.1"/>
    <property type="molecule type" value="Genomic_DNA"/>
</dbReference>
<dbReference type="AlphaFoldDB" id="A0A379AU57"/>
<feature type="chain" id="PRO_5016598168" evidence="2">
    <location>
        <begin position="26"/>
        <end position="197"/>
    </location>
</feature>
<dbReference type="PROSITE" id="PS51257">
    <property type="entry name" value="PROKAR_LIPOPROTEIN"/>
    <property type="match status" value="1"/>
</dbReference>
<gene>
    <name evidence="4" type="primary">osmY</name>
    <name evidence="4" type="ORF">NCTC11297_01705</name>
</gene>
<organism evidence="4 5">
    <name type="scientific">Avibacterium avium</name>
    <name type="common">Pasteurella avium</name>
    <dbReference type="NCBI Taxonomy" id="751"/>
    <lineage>
        <taxon>Bacteria</taxon>
        <taxon>Pseudomonadati</taxon>
        <taxon>Pseudomonadota</taxon>
        <taxon>Gammaproteobacteria</taxon>
        <taxon>Pasteurellales</taxon>
        <taxon>Pasteurellaceae</taxon>
        <taxon>Avibacterium</taxon>
    </lineage>
</organism>
<evidence type="ECO:0000313" key="5">
    <source>
        <dbReference type="Proteomes" id="UP000255098"/>
    </source>
</evidence>
<evidence type="ECO:0000313" key="4">
    <source>
        <dbReference type="EMBL" id="SUB24653.1"/>
    </source>
</evidence>
<protein>
    <submittedName>
        <fullName evidence="4">Putative transport-associated protein</fullName>
    </submittedName>
</protein>
<dbReference type="InterPro" id="IPR007055">
    <property type="entry name" value="BON_dom"/>
</dbReference>
<dbReference type="SMART" id="SM00749">
    <property type="entry name" value="BON"/>
    <property type="match status" value="2"/>
</dbReference>
<keyword evidence="5" id="KW-1185">Reference proteome</keyword>
<sequence length="197" mass="20930">MKTRNLKKLALILGTAFLLQGCVTATVAGVAGAAAIGTKVATDPRTAGTQVDDEVLEEKVLSAIYKDEQIKSEGRVSVVSYSGRILLIGEVPNENLKDLATGLAEGVDNVSKVYNELRIGSPISVSQIAKDSWITTQIKSKMFVNSGVKATDVKVITENGEVFLMGNLTEEQANAATEVARNVSGVAKVVKVFNYLN</sequence>
<dbReference type="PROSITE" id="PS50914">
    <property type="entry name" value="BON"/>
    <property type="match status" value="2"/>
</dbReference>
<feature type="signal peptide" evidence="2">
    <location>
        <begin position="1"/>
        <end position="25"/>
    </location>
</feature>
<evidence type="ECO:0000256" key="1">
    <source>
        <dbReference type="ARBA" id="ARBA00022729"/>
    </source>
</evidence>
<evidence type="ECO:0000259" key="3">
    <source>
        <dbReference type="PROSITE" id="PS50914"/>
    </source>
</evidence>
<feature type="domain" description="BON" evidence="3">
    <location>
        <begin position="130"/>
        <end position="197"/>
    </location>
</feature>
<dbReference type="InterPro" id="IPR051686">
    <property type="entry name" value="Lipoprotein_DolP"/>
</dbReference>
<dbReference type="Proteomes" id="UP000255098">
    <property type="component" value="Unassembled WGS sequence"/>
</dbReference>
<proteinExistence type="predicted"/>
<feature type="domain" description="BON" evidence="3">
    <location>
        <begin position="52"/>
        <end position="121"/>
    </location>
</feature>
<dbReference type="Pfam" id="PF04972">
    <property type="entry name" value="BON"/>
    <property type="match status" value="2"/>
</dbReference>
<keyword evidence="1 2" id="KW-0732">Signal</keyword>
<evidence type="ECO:0000256" key="2">
    <source>
        <dbReference type="SAM" id="SignalP"/>
    </source>
</evidence>
<name>A0A379AU57_AVIAV</name>
<reference evidence="4 5" key="1">
    <citation type="submission" date="2018-06" db="EMBL/GenBank/DDBJ databases">
        <authorList>
            <consortium name="Pathogen Informatics"/>
            <person name="Doyle S."/>
        </authorList>
    </citation>
    <scope>NUCLEOTIDE SEQUENCE [LARGE SCALE GENOMIC DNA]</scope>
    <source>
        <strain evidence="5">NCTC 11297</strain>
    </source>
</reference>
<accession>A0A379AU57</accession>